<dbReference type="GO" id="GO:0030638">
    <property type="term" value="P:polyketide metabolic process"/>
    <property type="evidence" value="ECO:0007669"/>
    <property type="project" value="InterPro"/>
</dbReference>
<reference evidence="1 2" key="1">
    <citation type="journal article" date="2012" name="J. Bacteriol.">
        <title>Complete genome sequence of Nocardia brasiliensis HUJEG-1.</title>
        <authorList>
            <person name="Vera-Cabrera L."/>
            <person name="Ortiz-Lopez R."/>
            <person name="Elizondo-Gonzalez R."/>
            <person name="Perez-Maya A.A."/>
            <person name="Ocampo-Candiani J."/>
        </authorList>
    </citation>
    <scope>NUCLEOTIDE SEQUENCE [LARGE SCALE GENOMIC DNA]</scope>
    <source>
        <strain evidence="2">ATCC 700358</strain>
    </source>
</reference>
<dbReference type="HOGENOM" id="CLU_100997_5_2_11"/>
<dbReference type="InterPro" id="IPR009959">
    <property type="entry name" value="Cyclase_SnoaL-like"/>
</dbReference>
<proteinExistence type="predicted"/>
<dbReference type="Proteomes" id="UP000006304">
    <property type="component" value="Chromosome"/>
</dbReference>
<sequence length="180" mass="19614">MDSTSRTAADAARALAIRSVRLMADGARADFDAIIHPDATNREAKAEPPATRGRGPGAFYATALWLRAAYADLHHTIEDAVVDGDLVALHTTMRGRHVGPFVAYAEDGRVDQVFPPTGRTFAVTQSHWLRIADGKVIEHWANRDDLGQAIQLGWVPPTPAFLLRMAWAKRRAGRLAGVGR</sequence>
<dbReference type="PANTHER" id="PTHR38436:SF1">
    <property type="entry name" value="ESTER CYCLASE"/>
    <property type="match status" value="1"/>
</dbReference>
<organism evidence="1 2">
    <name type="scientific">Nocardia brasiliensis (strain ATCC 700358 / HUJEG-1)</name>
    <dbReference type="NCBI Taxonomy" id="1133849"/>
    <lineage>
        <taxon>Bacteria</taxon>
        <taxon>Bacillati</taxon>
        <taxon>Actinomycetota</taxon>
        <taxon>Actinomycetes</taxon>
        <taxon>Mycobacteriales</taxon>
        <taxon>Nocardiaceae</taxon>
        <taxon>Nocardia</taxon>
    </lineage>
</organism>
<evidence type="ECO:0000313" key="1">
    <source>
        <dbReference type="EMBL" id="AFU02307.1"/>
    </source>
</evidence>
<dbReference type="Pfam" id="PF07366">
    <property type="entry name" value="SnoaL"/>
    <property type="match status" value="1"/>
</dbReference>
<dbReference type="EMBL" id="CP003876">
    <property type="protein sequence ID" value="AFU02307.1"/>
    <property type="molecule type" value="Genomic_DNA"/>
</dbReference>
<dbReference type="AlphaFoldDB" id="K0EXW0"/>
<keyword evidence="2" id="KW-1185">Reference proteome</keyword>
<accession>K0EXW0</accession>
<dbReference type="RefSeq" id="WP_014985162.1">
    <property type="nucleotide sequence ID" value="NC_018681.1"/>
</dbReference>
<dbReference type="InterPro" id="IPR032710">
    <property type="entry name" value="NTF2-like_dom_sf"/>
</dbReference>
<dbReference type="PANTHER" id="PTHR38436">
    <property type="entry name" value="POLYKETIDE CYCLASE SNOAL-LIKE DOMAIN"/>
    <property type="match status" value="1"/>
</dbReference>
<dbReference type="Gene3D" id="3.10.450.50">
    <property type="match status" value="1"/>
</dbReference>
<dbReference type="SUPFAM" id="SSF54427">
    <property type="entry name" value="NTF2-like"/>
    <property type="match status" value="1"/>
</dbReference>
<evidence type="ECO:0008006" key="3">
    <source>
        <dbReference type="Google" id="ProtNLM"/>
    </source>
</evidence>
<gene>
    <name evidence="1" type="ORF">O3I_021740</name>
</gene>
<dbReference type="STRING" id="1133849.O3I_021740"/>
<dbReference type="eggNOG" id="COG5485">
    <property type="taxonomic scope" value="Bacteria"/>
</dbReference>
<protein>
    <recommendedName>
        <fullName evidence="3">Ester cyclase</fullName>
    </recommendedName>
</protein>
<name>K0EXW0_NOCB7</name>
<dbReference type="KEGG" id="nbr:O3I_021740"/>
<evidence type="ECO:0000313" key="2">
    <source>
        <dbReference type="Proteomes" id="UP000006304"/>
    </source>
</evidence>